<feature type="region of interest" description="Disordered" evidence="1">
    <location>
        <begin position="1"/>
        <end position="92"/>
    </location>
</feature>
<dbReference type="Proteomes" id="UP001589700">
    <property type="component" value="Unassembled WGS sequence"/>
</dbReference>
<keyword evidence="4" id="KW-1185">Reference proteome</keyword>
<keyword evidence="2" id="KW-0812">Transmembrane</keyword>
<feature type="compositionally biased region" description="Basic and acidic residues" evidence="1">
    <location>
        <begin position="1"/>
        <end position="15"/>
    </location>
</feature>
<accession>A0ABV5JNU1</accession>
<sequence>MHEQYRSPAHDRRANELAYPAGQTEAFDSRDPGIPSAETRRFPPAPSPGSAPRLSMPAPHDAASDRAAPGPLAHEGGLPYGNPPAPAYPQPQQFVPQHLALPHQFGAGPYPQHQYPNMYPPQPLQQTVVVHNSRRVNHALHLILTLLTAGLWLPVWIILAIANS</sequence>
<dbReference type="EMBL" id="JBHMDY010000004">
    <property type="protein sequence ID" value="MFB9259401.1"/>
    <property type="molecule type" value="Genomic_DNA"/>
</dbReference>
<protein>
    <submittedName>
        <fullName evidence="3">Uncharacterized protein</fullName>
    </submittedName>
</protein>
<proteinExistence type="predicted"/>
<evidence type="ECO:0000313" key="4">
    <source>
        <dbReference type="Proteomes" id="UP001589700"/>
    </source>
</evidence>
<comment type="caution">
    <text evidence="3">The sequence shown here is derived from an EMBL/GenBank/DDBJ whole genome shotgun (WGS) entry which is preliminary data.</text>
</comment>
<keyword evidence="2" id="KW-1133">Transmembrane helix</keyword>
<evidence type="ECO:0000313" key="3">
    <source>
        <dbReference type="EMBL" id="MFB9259401.1"/>
    </source>
</evidence>
<gene>
    <name evidence="3" type="ORF">ACFFVD_06255</name>
</gene>
<name>A0ABV5JNU1_9ACTN</name>
<feature type="transmembrane region" description="Helical" evidence="2">
    <location>
        <begin position="142"/>
        <end position="162"/>
    </location>
</feature>
<reference evidence="3 4" key="1">
    <citation type="submission" date="2024-09" db="EMBL/GenBank/DDBJ databases">
        <authorList>
            <person name="Sun Q."/>
            <person name="Mori K."/>
        </authorList>
    </citation>
    <scope>NUCLEOTIDE SEQUENCE [LARGE SCALE GENOMIC DNA]</scope>
    <source>
        <strain evidence="3 4">CCM 7659</strain>
    </source>
</reference>
<dbReference type="RefSeq" id="WP_182631743.1">
    <property type="nucleotide sequence ID" value="NZ_JAALDM010000080.1"/>
</dbReference>
<keyword evidence="2" id="KW-0472">Membrane</keyword>
<organism evidence="3 4">
    <name type="scientific">Dietzia aerolata</name>
    <dbReference type="NCBI Taxonomy" id="595984"/>
    <lineage>
        <taxon>Bacteria</taxon>
        <taxon>Bacillati</taxon>
        <taxon>Actinomycetota</taxon>
        <taxon>Actinomycetes</taxon>
        <taxon>Mycobacteriales</taxon>
        <taxon>Dietziaceae</taxon>
        <taxon>Dietzia</taxon>
    </lineage>
</organism>
<evidence type="ECO:0000256" key="2">
    <source>
        <dbReference type="SAM" id="Phobius"/>
    </source>
</evidence>
<evidence type="ECO:0000256" key="1">
    <source>
        <dbReference type="SAM" id="MobiDB-lite"/>
    </source>
</evidence>